<sequence length="52" mass="5990">MFDPDQYAVAARSARERGCKEDAFLMAVCSIKARAEWVQVNGRWVRREGVMK</sequence>
<dbReference type="RefSeq" id="YP_009786366.1">
    <property type="nucleotide sequence ID" value="NC_047768.1"/>
</dbReference>
<dbReference type="GeneID" id="54976442"/>
<accession>A0A1B1IXZ9</accession>
<keyword evidence="2" id="KW-1185">Reference proteome</keyword>
<dbReference type="KEGG" id="vg:54976442"/>
<reference evidence="1 2" key="1">
    <citation type="submission" date="2016-06" db="EMBL/GenBank/DDBJ databases">
        <title>Not all particles are equal: the selective enrichment of particle-associated bacteria from the Mediterranean Sea.</title>
        <authorList>
            <person name="Lopez-Perez M."/>
            <person name="Kimes N.E."/>
            <person name="Haro-Moreno J.M."/>
            <person name="Rodriguez-Valera F."/>
        </authorList>
    </citation>
    <scope>NUCLEOTIDE SEQUENCE [LARGE SCALE GENOMIC DNA]</scope>
</reference>
<organism evidence="1 2">
    <name type="scientific">Phage MedPE-SWcel-C56</name>
    <dbReference type="NCBI Taxonomy" id="1871314"/>
    <lineage>
        <taxon>Viruses</taxon>
        <taxon>Duplodnaviria</taxon>
        <taxon>Heunggongvirae</taxon>
        <taxon>Uroviricota</taxon>
        <taxon>Caudoviricetes</taxon>
        <taxon>Autographivirales</taxon>
        <taxon>Kafavirus</taxon>
        <taxon>Kafavirus SWcelC56</taxon>
    </lineage>
</organism>
<proteinExistence type="predicted"/>
<dbReference type="Proteomes" id="UP000222126">
    <property type="component" value="Segment"/>
</dbReference>
<dbReference type="EMBL" id="KX397280">
    <property type="protein sequence ID" value="ANS06202.1"/>
    <property type="molecule type" value="Genomic_DNA"/>
</dbReference>
<evidence type="ECO:0000313" key="1">
    <source>
        <dbReference type="EMBL" id="ANS06202.1"/>
    </source>
</evidence>
<name>A0A1B1IXZ9_9CAUD</name>
<protein>
    <submittedName>
        <fullName evidence="1">Uncharacterized protein</fullName>
    </submittedName>
</protein>
<evidence type="ECO:0000313" key="2">
    <source>
        <dbReference type="Proteomes" id="UP000222126"/>
    </source>
</evidence>